<dbReference type="EMBL" id="CP108110">
    <property type="protein sequence ID" value="WUQ83592.1"/>
    <property type="molecule type" value="Genomic_DNA"/>
</dbReference>
<evidence type="ECO:0000313" key="4">
    <source>
        <dbReference type="Proteomes" id="UP001432222"/>
    </source>
</evidence>
<evidence type="ECO:0000313" key="3">
    <source>
        <dbReference type="EMBL" id="WUQ83592.1"/>
    </source>
</evidence>
<dbReference type="PROSITE" id="PS51318">
    <property type="entry name" value="TAT"/>
    <property type="match status" value="1"/>
</dbReference>
<keyword evidence="4" id="KW-1185">Reference proteome</keyword>
<dbReference type="InterPro" id="IPR006311">
    <property type="entry name" value="TAT_signal"/>
</dbReference>
<evidence type="ECO:0000259" key="2">
    <source>
        <dbReference type="Pfam" id="PF09995"/>
    </source>
</evidence>
<dbReference type="Proteomes" id="UP001432222">
    <property type="component" value="Chromosome"/>
</dbReference>
<feature type="region of interest" description="Disordered" evidence="1">
    <location>
        <begin position="30"/>
        <end position="50"/>
    </location>
</feature>
<name>A0ABZ1TXB4_9ACTN</name>
<dbReference type="PANTHER" id="PTHR37539:SF1">
    <property type="entry name" value="ER-BOUND OXYGENASE MPAB_MPAB'_RUBBER OXYGENASE CATALYTIC DOMAIN-CONTAINING PROTEIN"/>
    <property type="match status" value="1"/>
</dbReference>
<dbReference type="Pfam" id="PF09995">
    <property type="entry name" value="MPAB_Lcp_cat"/>
    <property type="match status" value="1"/>
</dbReference>
<feature type="compositionally biased region" description="Low complexity" evidence="1">
    <location>
        <begin position="30"/>
        <end position="39"/>
    </location>
</feature>
<feature type="domain" description="ER-bound oxygenase mpaB/mpaB'/Rubber oxygenase catalytic" evidence="2">
    <location>
        <begin position="140"/>
        <end position="354"/>
    </location>
</feature>
<reference evidence="3" key="1">
    <citation type="submission" date="2022-10" db="EMBL/GenBank/DDBJ databases">
        <title>The complete genomes of actinobacterial strains from the NBC collection.</title>
        <authorList>
            <person name="Joergensen T.S."/>
            <person name="Alvarez Arevalo M."/>
            <person name="Sterndorff E.B."/>
            <person name="Faurdal D."/>
            <person name="Vuksanovic O."/>
            <person name="Mourched A.-S."/>
            <person name="Charusanti P."/>
            <person name="Shaw S."/>
            <person name="Blin K."/>
            <person name="Weber T."/>
        </authorList>
    </citation>
    <scope>NUCLEOTIDE SEQUENCE</scope>
    <source>
        <strain evidence="3">NBC_00222</strain>
    </source>
</reference>
<dbReference type="InterPro" id="IPR037473">
    <property type="entry name" value="Lcp-like"/>
</dbReference>
<sequence>MDHFVTRRSALTAALATGATVGLPAATATARATARPAAPGSTADPEPGRVWELPTDQAAQEGDPEADEIIKELVSAGQMQLANRVFHDWTRNDQPVPDAAPSVLYDFLTRNAVLTEDERAAIDLVKNGDSGKLVRGNFEAITMTEAFGGLFTALADPLLAKSVWYAKFDLVMDIGRRFSRTMNTLWDGIDGGNWDPSGNAVISLVKLRLVHAAARQTGLAHGWNQARDGMPISQRLEVEELMYVGANNVQLAAKFGFRPDPRQIDELVQLIRIGGRLLGIQEKYNPRTLDQCNQVLADAAAHHRAPSDEGIKLAHNMLDWMDRKIFPGAGAVGASMVRMMDAHAADVLDIKPNPVLDVPVATLGPSLYRPVYEIQQKFPLLVPVHEKMFKIASKTVAWYAVDFRDYDLQMPVR</sequence>
<dbReference type="InterPro" id="IPR018713">
    <property type="entry name" value="MPAB/Lcp_cat_dom"/>
</dbReference>
<proteinExistence type="predicted"/>
<accession>A0ABZ1TXB4</accession>
<dbReference type="PANTHER" id="PTHR37539">
    <property type="entry name" value="SECRETED PROTEIN-RELATED"/>
    <property type="match status" value="1"/>
</dbReference>
<gene>
    <name evidence="3" type="ORF">OHA16_11825</name>
</gene>
<dbReference type="RefSeq" id="WP_328954610.1">
    <property type="nucleotide sequence ID" value="NZ_CP108110.1"/>
</dbReference>
<protein>
    <submittedName>
        <fullName evidence="3">DUF2236 domain-containing protein</fullName>
    </submittedName>
</protein>
<evidence type="ECO:0000256" key="1">
    <source>
        <dbReference type="SAM" id="MobiDB-lite"/>
    </source>
</evidence>
<organism evidence="3 4">
    <name type="scientific">Kitasatospora purpeofusca</name>
    <dbReference type="NCBI Taxonomy" id="67352"/>
    <lineage>
        <taxon>Bacteria</taxon>
        <taxon>Bacillati</taxon>
        <taxon>Actinomycetota</taxon>
        <taxon>Actinomycetes</taxon>
        <taxon>Kitasatosporales</taxon>
        <taxon>Streptomycetaceae</taxon>
        <taxon>Kitasatospora</taxon>
    </lineage>
</organism>